<dbReference type="PROSITE" id="PS00542">
    <property type="entry name" value="COMPLEX1_30K"/>
    <property type="match status" value="1"/>
</dbReference>
<evidence type="ECO:0000313" key="7">
    <source>
        <dbReference type="EMBL" id="GID15676.1"/>
    </source>
</evidence>
<keyword evidence="2 3" id="KW-0813">Transport</keyword>
<dbReference type="GO" id="GO:0048038">
    <property type="term" value="F:quinone binding"/>
    <property type="evidence" value="ECO:0007669"/>
    <property type="project" value="UniProtKB-KW"/>
</dbReference>
<evidence type="ECO:0000256" key="3">
    <source>
        <dbReference type="RuleBase" id="RU003456"/>
    </source>
</evidence>
<dbReference type="PANTHER" id="PTHR10884">
    <property type="entry name" value="NADH DEHYDROGENASE UBIQUINONE IRON-SULFUR PROTEIN 3"/>
    <property type="match status" value="1"/>
</dbReference>
<dbReference type="InterPro" id="IPR001268">
    <property type="entry name" value="NADH_UbQ_OxRdtase_30kDa_su"/>
</dbReference>
<dbReference type="EC" id="7.1.1.-" evidence="4"/>
<comment type="similarity">
    <text evidence="1 3">Belongs to the complex I 30 kDa subunit family.</text>
</comment>
<evidence type="ECO:0000259" key="6">
    <source>
        <dbReference type="Pfam" id="PF00329"/>
    </source>
</evidence>
<keyword evidence="4" id="KW-0874">Quinone</keyword>
<dbReference type="InterPro" id="IPR020396">
    <property type="entry name" value="NADH_UbQ_OxRdtase_CS"/>
</dbReference>
<keyword evidence="3" id="KW-0520">NAD</keyword>
<dbReference type="Gene3D" id="3.30.460.80">
    <property type="entry name" value="NADH:ubiquinone oxidoreductase, 30kDa subunit"/>
    <property type="match status" value="1"/>
</dbReference>
<dbReference type="InterPro" id="IPR037232">
    <property type="entry name" value="NADH_quin_OxRdtase_su_C/D-like"/>
</dbReference>
<evidence type="ECO:0000256" key="4">
    <source>
        <dbReference type="RuleBase" id="RU003582"/>
    </source>
</evidence>
<comment type="function">
    <text evidence="4">NDH-1 shuttles electrons from NADH, via FMN and iron-sulfur (Fe-S) centers, to quinones in the respiratory chain.</text>
</comment>
<comment type="catalytic activity">
    <reaction evidence="4">
        <text>a quinone + NADH + 5 H(+)(in) = a quinol + NAD(+) + 4 H(+)(out)</text>
        <dbReference type="Rhea" id="RHEA:57888"/>
        <dbReference type="ChEBI" id="CHEBI:15378"/>
        <dbReference type="ChEBI" id="CHEBI:24646"/>
        <dbReference type="ChEBI" id="CHEBI:57540"/>
        <dbReference type="ChEBI" id="CHEBI:57945"/>
        <dbReference type="ChEBI" id="CHEBI:132124"/>
    </reaction>
</comment>
<feature type="domain" description="NADH:ubiquinone oxidoreductase 30kDa subunit" evidence="6">
    <location>
        <begin position="44"/>
        <end position="161"/>
    </location>
</feature>
<reference evidence="7" key="1">
    <citation type="submission" date="2021-01" db="EMBL/GenBank/DDBJ databases">
        <title>Whole genome shotgun sequence of Actinocatenispora rupis NBRC 107355.</title>
        <authorList>
            <person name="Komaki H."/>
            <person name="Tamura T."/>
        </authorList>
    </citation>
    <scope>NUCLEOTIDE SEQUENCE</scope>
    <source>
        <strain evidence="7">NBRC 107355</strain>
    </source>
</reference>
<sequence length="203" mass="21089">MSADGSGAAGHGPGAGVGARLAELLGDGCVASVSGGGDWARDTVDVPPGRWVAALTAARDELGCDFFDWLSAVDELPDGFRVVAHLWSVAGRYGVLVRTLLDPADSTVDSVVPVYPGAAWHERETYEMFGIGFAGHEDLRPLLLPDGFEGHPLRKDFILASRVAKPWPGAKEPGESHAGSAGAGKRAPMRPPGVPAPGEWGDA</sequence>
<dbReference type="Pfam" id="PF00329">
    <property type="entry name" value="Complex1_30kDa"/>
    <property type="match status" value="1"/>
</dbReference>
<name>A0A8J3JC75_9ACTN</name>
<dbReference type="GO" id="GO:0016651">
    <property type="term" value="F:oxidoreductase activity, acting on NAD(P)H"/>
    <property type="evidence" value="ECO:0007669"/>
    <property type="project" value="InterPro"/>
</dbReference>
<feature type="region of interest" description="Disordered" evidence="5">
    <location>
        <begin position="167"/>
        <end position="203"/>
    </location>
</feature>
<dbReference type="EMBL" id="BOMB01000046">
    <property type="protein sequence ID" value="GID15676.1"/>
    <property type="molecule type" value="Genomic_DNA"/>
</dbReference>
<dbReference type="Proteomes" id="UP000612808">
    <property type="component" value="Unassembled WGS sequence"/>
</dbReference>
<gene>
    <name evidence="7" type="ORF">Aru02nite_65650</name>
</gene>
<dbReference type="AlphaFoldDB" id="A0A8J3JC75"/>
<keyword evidence="8" id="KW-1185">Reference proteome</keyword>
<dbReference type="SUPFAM" id="SSF143243">
    <property type="entry name" value="Nqo5-like"/>
    <property type="match status" value="1"/>
</dbReference>
<evidence type="ECO:0000256" key="1">
    <source>
        <dbReference type="ARBA" id="ARBA00007569"/>
    </source>
</evidence>
<evidence type="ECO:0000256" key="2">
    <source>
        <dbReference type="ARBA" id="ARBA00022448"/>
    </source>
</evidence>
<dbReference type="PANTHER" id="PTHR10884:SF14">
    <property type="entry name" value="NADH DEHYDROGENASE [UBIQUINONE] IRON-SULFUR PROTEIN 3, MITOCHONDRIAL"/>
    <property type="match status" value="1"/>
</dbReference>
<proteinExistence type="inferred from homology"/>
<keyword evidence="3" id="KW-1278">Translocase</keyword>
<comment type="caution">
    <text evidence="7">The sequence shown here is derived from an EMBL/GenBank/DDBJ whole genome shotgun (WGS) entry which is preliminary data.</text>
</comment>
<accession>A0A8J3JC75</accession>
<dbReference type="RefSeq" id="WP_203664076.1">
    <property type="nucleotide sequence ID" value="NZ_BAAAZM010000001.1"/>
</dbReference>
<evidence type="ECO:0000313" key="8">
    <source>
        <dbReference type="Proteomes" id="UP000612808"/>
    </source>
</evidence>
<protein>
    <recommendedName>
        <fullName evidence="4">NADH-quinone oxidoreductase</fullName>
        <ecNumber evidence="4">7.1.1.-</ecNumber>
    </recommendedName>
</protein>
<dbReference type="GO" id="GO:0008137">
    <property type="term" value="F:NADH dehydrogenase (ubiquinone) activity"/>
    <property type="evidence" value="ECO:0007669"/>
    <property type="project" value="InterPro"/>
</dbReference>
<evidence type="ECO:0000256" key="5">
    <source>
        <dbReference type="SAM" id="MobiDB-lite"/>
    </source>
</evidence>
<organism evidence="7 8">
    <name type="scientific">Actinocatenispora rupis</name>
    <dbReference type="NCBI Taxonomy" id="519421"/>
    <lineage>
        <taxon>Bacteria</taxon>
        <taxon>Bacillati</taxon>
        <taxon>Actinomycetota</taxon>
        <taxon>Actinomycetes</taxon>
        <taxon>Micromonosporales</taxon>
        <taxon>Micromonosporaceae</taxon>
        <taxon>Actinocatenispora</taxon>
    </lineage>
</organism>